<dbReference type="PROSITE" id="PS51343">
    <property type="entry name" value="PII_GLNB_DOM"/>
    <property type="match status" value="2"/>
</dbReference>
<dbReference type="Pfam" id="PF00543">
    <property type="entry name" value="P-II"/>
    <property type="match status" value="2"/>
</dbReference>
<dbReference type="GO" id="GO:0030234">
    <property type="term" value="F:enzyme regulator activity"/>
    <property type="evidence" value="ECO:0007669"/>
    <property type="project" value="InterPro"/>
</dbReference>
<reference evidence="1 2" key="1">
    <citation type="submission" date="2020-08" db="EMBL/GenBank/DDBJ databases">
        <title>Genomic Encyclopedia of Type Strains, Phase IV (KMG-IV): sequencing the most valuable type-strain genomes for metagenomic binning, comparative biology and taxonomic classification.</title>
        <authorList>
            <person name="Goeker M."/>
        </authorList>
    </citation>
    <scope>NUCLEOTIDE SEQUENCE [LARGE SCALE GENOMIC DNA]</scope>
    <source>
        <strain evidence="1 2">DSM 103462</strain>
    </source>
</reference>
<keyword evidence="2" id="KW-1185">Reference proteome</keyword>
<name>A0A7W8G701_9SPIR</name>
<dbReference type="InterPro" id="IPR015867">
    <property type="entry name" value="N-reg_PII/ATP_PRibTrfase_C"/>
</dbReference>
<comment type="caution">
    <text evidence="1">The sequence shown here is derived from an EMBL/GenBank/DDBJ whole genome shotgun (WGS) entry which is preliminary data.</text>
</comment>
<dbReference type="AlphaFoldDB" id="A0A7W8G701"/>
<evidence type="ECO:0000313" key="1">
    <source>
        <dbReference type="EMBL" id="MBB5224894.1"/>
    </source>
</evidence>
<dbReference type="SMART" id="SM00938">
    <property type="entry name" value="P-II"/>
    <property type="match status" value="1"/>
</dbReference>
<dbReference type="GO" id="GO:0006808">
    <property type="term" value="P:regulation of nitrogen utilization"/>
    <property type="evidence" value="ECO:0007669"/>
    <property type="project" value="InterPro"/>
</dbReference>
<dbReference type="RefSeq" id="WP_184656624.1">
    <property type="nucleotide sequence ID" value="NZ_JACHFQ010000001.1"/>
</dbReference>
<organism evidence="1 2">
    <name type="scientific">Treponema ruminis</name>
    <dbReference type="NCBI Taxonomy" id="744515"/>
    <lineage>
        <taxon>Bacteria</taxon>
        <taxon>Pseudomonadati</taxon>
        <taxon>Spirochaetota</taxon>
        <taxon>Spirochaetia</taxon>
        <taxon>Spirochaetales</taxon>
        <taxon>Treponemataceae</taxon>
        <taxon>Treponema</taxon>
    </lineage>
</organism>
<protein>
    <submittedName>
        <fullName evidence="1">Nitrogen regulatory protein PII</fullName>
    </submittedName>
</protein>
<gene>
    <name evidence="1" type="ORF">HNP76_000234</name>
</gene>
<dbReference type="Gene3D" id="3.30.70.120">
    <property type="match status" value="2"/>
</dbReference>
<sequence length="224" mass="23823">MSKFSLIISIVPHDKGEKLTKAAVQAGSGGGSVMMGRGLAKSNLNAILGTGETTKDLIFMVVESEKKSAILNAVLQAAENEKSGFGEIFTLDVDNLMKAGTIAGNLDGGNDMSEENKNLNEIPRDMITVIVNKGYADDVMFAARKAGATGGTVINARGTAREDDEKFFGVHIVPEKDMLVIVVEHYKKQSVLKAIGELKCLKEPGMGIAFSSPVSDFSLLGKKK</sequence>
<dbReference type="InterPro" id="IPR002187">
    <property type="entry name" value="N-reg_PII"/>
</dbReference>
<dbReference type="SUPFAM" id="SSF54913">
    <property type="entry name" value="GlnB-like"/>
    <property type="match status" value="2"/>
</dbReference>
<accession>A0A7W8G701</accession>
<dbReference type="EMBL" id="JACHFQ010000001">
    <property type="protein sequence ID" value="MBB5224894.1"/>
    <property type="molecule type" value="Genomic_DNA"/>
</dbReference>
<evidence type="ECO:0000313" key="2">
    <source>
        <dbReference type="Proteomes" id="UP000518887"/>
    </source>
</evidence>
<dbReference type="Proteomes" id="UP000518887">
    <property type="component" value="Unassembled WGS sequence"/>
</dbReference>
<dbReference type="InterPro" id="IPR011322">
    <property type="entry name" value="N-reg_PII-like_a/b"/>
</dbReference>
<proteinExistence type="predicted"/>